<feature type="region of interest" description="Disordered" evidence="1">
    <location>
        <begin position="1"/>
        <end position="39"/>
    </location>
</feature>
<proteinExistence type="predicted"/>
<sequence>MPDERAGTVTPGTVTAGSAVGGVARRGSPDGVVVPAPGDVVPRLSPVVMRFSRRDGPVGDVPADDRSGTAPKTRPAPGKSQRCAPRRGQAMRTVEYECAA</sequence>
<gene>
    <name evidence="2" type="ORF">CTKZ_12030</name>
</gene>
<name>A0A401UY67_9CELL</name>
<protein>
    <submittedName>
        <fullName evidence="2">Uncharacterized protein</fullName>
    </submittedName>
</protein>
<accession>A0A401UY67</accession>
<comment type="caution">
    <text evidence="2">The sequence shown here is derived from an EMBL/GenBank/DDBJ whole genome shotgun (WGS) entry which is preliminary data.</text>
</comment>
<feature type="region of interest" description="Disordered" evidence="1">
    <location>
        <begin position="51"/>
        <end position="92"/>
    </location>
</feature>
<feature type="compositionally biased region" description="Low complexity" evidence="1">
    <location>
        <begin position="7"/>
        <end position="39"/>
    </location>
</feature>
<dbReference type="AlphaFoldDB" id="A0A401UY67"/>
<organism evidence="2 3">
    <name type="scientific">Cellulomonas algicola</name>
    <dbReference type="NCBI Taxonomy" id="2071633"/>
    <lineage>
        <taxon>Bacteria</taxon>
        <taxon>Bacillati</taxon>
        <taxon>Actinomycetota</taxon>
        <taxon>Actinomycetes</taxon>
        <taxon>Micrococcales</taxon>
        <taxon>Cellulomonadaceae</taxon>
        <taxon>Cellulomonas</taxon>
    </lineage>
</organism>
<reference evidence="2 3" key="1">
    <citation type="submission" date="2018-11" db="EMBL/GenBank/DDBJ databases">
        <title>Draft genome sequence of Cellulomonas takizawaensis strain TKZ-21.</title>
        <authorList>
            <person name="Yamamura H."/>
            <person name="Hayashi T."/>
            <person name="Hamada M."/>
            <person name="Serisawa Y."/>
            <person name="Matsuyama K."/>
            <person name="Nakagawa Y."/>
            <person name="Otoguro M."/>
            <person name="Yanagida F."/>
            <person name="Hayakawa M."/>
        </authorList>
    </citation>
    <scope>NUCLEOTIDE SEQUENCE [LARGE SCALE GENOMIC DNA]</scope>
    <source>
        <strain evidence="2 3">TKZ-21</strain>
    </source>
</reference>
<evidence type="ECO:0000313" key="3">
    <source>
        <dbReference type="Proteomes" id="UP000288246"/>
    </source>
</evidence>
<dbReference type="EMBL" id="BHYL01000085">
    <property type="protein sequence ID" value="GCD19641.1"/>
    <property type="molecule type" value="Genomic_DNA"/>
</dbReference>
<keyword evidence="3" id="KW-1185">Reference proteome</keyword>
<feature type="compositionally biased region" description="Basic and acidic residues" evidence="1">
    <location>
        <begin position="52"/>
        <end position="67"/>
    </location>
</feature>
<dbReference type="Proteomes" id="UP000288246">
    <property type="component" value="Unassembled WGS sequence"/>
</dbReference>
<evidence type="ECO:0000313" key="2">
    <source>
        <dbReference type="EMBL" id="GCD19641.1"/>
    </source>
</evidence>
<evidence type="ECO:0000256" key="1">
    <source>
        <dbReference type="SAM" id="MobiDB-lite"/>
    </source>
</evidence>